<dbReference type="AlphaFoldDB" id="A0A7U3UUG1"/>
<dbReference type="PROSITE" id="PS50995">
    <property type="entry name" value="HTH_MARR_2"/>
    <property type="match status" value="1"/>
</dbReference>
<dbReference type="PANTHER" id="PTHR33164:SF57">
    <property type="entry name" value="MARR-FAMILY TRANSCRIPTIONAL REGULATOR"/>
    <property type="match status" value="1"/>
</dbReference>
<proteinExistence type="predicted"/>
<dbReference type="InterPro" id="IPR036388">
    <property type="entry name" value="WH-like_DNA-bd_sf"/>
</dbReference>
<dbReference type="SMART" id="SM00347">
    <property type="entry name" value="HTH_MARR"/>
    <property type="match status" value="1"/>
</dbReference>
<dbReference type="InterPro" id="IPR000835">
    <property type="entry name" value="HTH_MarR-typ"/>
</dbReference>
<dbReference type="PANTHER" id="PTHR33164">
    <property type="entry name" value="TRANSCRIPTIONAL REGULATOR, MARR FAMILY"/>
    <property type="match status" value="1"/>
</dbReference>
<dbReference type="Pfam" id="PF12802">
    <property type="entry name" value="MarR_2"/>
    <property type="match status" value="1"/>
</dbReference>
<name>A0A7U3UUG1_9ACTN</name>
<evidence type="ECO:0000259" key="1">
    <source>
        <dbReference type="PROSITE" id="PS50995"/>
    </source>
</evidence>
<evidence type="ECO:0000313" key="3">
    <source>
        <dbReference type="Proteomes" id="UP000595703"/>
    </source>
</evidence>
<reference evidence="2 3" key="1">
    <citation type="journal article" date="2010" name="J. Bacteriol.">
        <title>Biochemical characterization of a novel indole prenyltransferase from Streptomyces sp. SN-593.</title>
        <authorList>
            <person name="Takahashi S."/>
            <person name="Takagi H."/>
            <person name="Toyoda A."/>
            <person name="Uramoto M."/>
            <person name="Nogawa T."/>
            <person name="Ueki M."/>
            <person name="Sakaki Y."/>
            <person name="Osada H."/>
        </authorList>
    </citation>
    <scope>NUCLEOTIDE SEQUENCE [LARGE SCALE GENOMIC DNA]</scope>
    <source>
        <strain evidence="2 3">SN-593</strain>
    </source>
</reference>
<dbReference type="Proteomes" id="UP000595703">
    <property type="component" value="Chromosome"/>
</dbReference>
<protein>
    <submittedName>
        <fullName evidence="2">Putative transcriptional regulator</fullName>
    </submittedName>
</protein>
<dbReference type="InterPro" id="IPR039422">
    <property type="entry name" value="MarR/SlyA-like"/>
</dbReference>
<dbReference type="InterPro" id="IPR036390">
    <property type="entry name" value="WH_DNA-bd_sf"/>
</dbReference>
<evidence type="ECO:0000313" key="2">
    <source>
        <dbReference type="EMBL" id="BBA98978.1"/>
    </source>
</evidence>
<organism evidence="2 3">
    <name type="scientific">Actinacidiphila reveromycinica</name>
    <dbReference type="NCBI Taxonomy" id="659352"/>
    <lineage>
        <taxon>Bacteria</taxon>
        <taxon>Bacillati</taxon>
        <taxon>Actinomycetota</taxon>
        <taxon>Actinomycetes</taxon>
        <taxon>Kitasatosporales</taxon>
        <taxon>Streptomycetaceae</taxon>
        <taxon>Actinacidiphila</taxon>
    </lineage>
</organism>
<reference evidence="2 3" key="3">
    <citation type="journal article" date="2011" name="Nat. Chem. Biol.">
        <title>Reveromycin A biosynthesis uses RevG and RevJ for stereospecific spiroacetal formation.</title>
        <authorList>
            <person name="Takahashi S."/>
            <person name="Toyoda A."/>
            <person name="Sekiyama Y."/>
            <person name="Takagi H."/>
            <person name="Nogawa T."/>
            <person name="Uramoto M."/>
            <person name="Suzuki R."/>
            <person name="Koshino H."/>
            <person name="Kumano T."/>
            <person name="Panthee S."/>
            <person name="Dairi T."/>
            <person name="Ishikawa J."/>
            <person name="Ikeda H."/>
            <person name="Sakaki Y."/>
            <person name="Osada H."/>
        </authorList>
    </citation>
    <scope>NUCLEOTIDE SEQUENCE [LARGE SCALE GENOMIC DNA]</scope>
    <source>
        <strain evidence="2 3">SN-593</strain>
    </source>
</reference>
<dbReference type="RefSeq" id="WP_202235028.1">
    <property type="nucleotide sequence ID" value="NZ_AP018365.1"/>
</dbReference>
<dbReference type="GO" id="GO:0006950">
    <property type="term" value="P:response to stress"/>
    <property type="evidence" value="ECO:0007669"/>
    <property type="project" value="TreeGrafter"/>
</dbReference>
<dbReference type="EMBL" id="AP018365">
    <property type="protein sequence ID" value="BBA98978.1"/>
    <property type="molecule type" value="Genomic_DNA"/>
</dbReference>
<dbReference type="KEGG" id="arev:RVR_5406"/>
<feature type="domain" description="HTH marR-type" evidence="1">
    <location>
        <begin position="12"/>
        <end position="152"/>
    </location>
</feature>
<gene>
    <name evidence="2" type="ORF">RVR_5406</name>
</gene>
<sequence>MNLDRTRAASGDEQMSQALHGLLAGVGRLSRTLFEIGGFELPRSSVGVLAALEDEPLRVTDLPPLVGLTQPRVTTVLHDLHERGLVEKHRSTDDRRVVRVQLTAAGRDLLRDSRERTAAVLLDGLRSHVDDPGEAVAAARKAVVTLLDALESEAR</sequence>
<reference evidence="2 3" key="2">
    <citation type="journal article" date="2011" name="J. Antibiot.">
        <title>Furaquinocins I and J: novel polyketide isoprenoid hybrid compounds from Streptomyces reveromyceticus SN-593.</title>
        <authorList>
            <person name="Panthee S."/>
            <person name="Takahashi S."/>
            <person name="Takagi H."/>
            <person name="Nogawa T."/>
            <person name="Oowada E."/>
            <person name="Uramoto M."/>
            <person name="Osada H."/>
        </authorList>
    </citation>
    <scope>NUCLEOTIDE SEQUENCE [LARGE SCALE GENOMIC DNA]</scope>
    <source>
        <strain evidence="2 3">SN-593</strain>
    </source>
</reference>
<dbReference type="Gene3D" id="1.10.10.10">
    <property type="entry name" value="Winged helix-like DNA-binding domain superfamily/Winged helix DNA-binding domain"/>
    <property type="match status" value="1"/>
</dbReference>
<dbReference type="SUPFAM" id="SSF46785">
    <property type="entry name" value="Winged helix' DNA-binding domain"/>
    <property type="match status" value="1"/>
</dbReference>
<dbReference type="GO" id="GO:0003700">
    <property type="term" value="F:DNA-binding transcription factor activity"/>
    <property type="evidence" value="ECO:0007669"/>
    <property type="project" value="InterPro"/>
</dbReference>
<keyword evidence="3" id="KW-1185">Reference proteome</keyword>
<accession>A0A7U3UUG1</accession>
<reference evidence="2 3" key="4">
    <citation type="journal article" date="2020" name="Sci. Rep.">
        <title>beta-carboline chemical signals induce reveromycin production through a LuxR family regulator in Streptomyces sp. SN-593.</title>
        <authorList>
            <person name="Panthee S."/>
            <person name="Kito N."/>
            <person name="Hayashi T."/>
            <person name="Shimizu T."/>
            <person name="Ishikawa J."/>
            <person name="Hamamoto H."/>
            <person name="Osada H."/>
            <person name="Takahashi S."/>
        </authorList>
    </citation>
    <scope>NUCLEOTIDE SEQUENCE [LARGE SCALE GENOMIC DNA]</scope>
    <source>
        <strain evidence="2 3">SN-593</strain>
    </source>
</reference>